<dbReference type="InterPro" id="IPR042197">
    <property type="entry name" value="Apaf_helical"/>
</dbReference>
<dbReference type="SUPFAM" id="SSF52540">
    <property type="entry name" value="P-loop containing nucleoside triphosphate hydrolases"/>
    <property type="match status" value="1"/>
</dbReference>
<reference evidence="2" key="2">
    <citation type="journal article" date="2024" name="Plant">
        <title>Genomic evolution and insights into agronomic trait innovations of Sesamum species.</title>
        <authorList>
            <person name="Miao H."/>
            <person name="Wang L."/>
            <person name="Qu L."/>
            <person name="Liu H."/>
            <person name="Sun Y."/>
            <person name="Le M."/>
            <person name="Wang Q."/>
            <person name="Wei S."/>
            <person name="Zheng Y."/>
            <person name="Lin W."/>
            <person name="Duan Y."/>
            <person name="Cao H."/>
            <person name="Xiong S."/>
            <person name="Wang X."/>
            <person name="Wei L."/>
            <person name="Li C."/>
            <person name="Ma Q."/>
            <person name="Ju M."/>
            <person name="Zhao R."/>
            <person name="Li G."/>
            <person name="Mu C."/>
            <person name="Tian Q."/>
            <person name="Mei H."/>
            <person name="Zhang T."/>
            <person name="Gao T."/>
            <person name="Zhang H."/>
        </authorList>
    </citation>
    <scope>NUCLEOTIDE SEQUENCE</scope>
    <source>
        <strain evidence="2">K16</strain>
    </source>
</reference>
<dbReference type="GO" id="GO:0043531">
    <property type="term" value="F:ADP binding"/>
    <property type="evidence" value="ECO:0007669"/>
    <property type="project" value="InterPro"/>
</dbReference>
<accession>A0AAE1T7H7</accession>
<protein>
    <recommendedName>
        <fullName evidence="4">NB-ARC domain-containing protein</fullName>
    </recommendedName>
</protein>
<dbReference type="EMBL" id="JACGWL010000617">
    <property type="protein sequence ID" value="KAK4383052.1"/>
    <property type="molecule type" value="Genomic_DNA"/>
</dbReference>
<dbReference type="Gene3D" id="1.10.8.430">
    <property type="entry name" value="Helical domain of apoptotic protease-activating factors"/>
    <property type="match status" value="1"/>
</dbReference>
<evidence type="ECO:0000256" key="1">
    <source>
        <dbReference type="ARBA" id="ARBA00022614"/>
    </source>
</evidence>
<comment type="caution">
    <text evidence="2">The sequence shown here is derived from an EMBL/GenBank/DDBJ whole genome shotgun (WGS) entry which is preliminary data.</text>
</comment>
<evidence type="ECO:0008006" key="4">
    <source>
        <dbReference type="Google" id="ProtNLM"/>
    </source>
</evidence>
<dbReference type="AlphaFoldDB" id="A0AAE1T7H7"/>
<dbReference type="Proteomes" id="UP001289374">
    <property type="component" value="Unassembled WGS sequence"/>
</dbReference>
<keyword evidence="3" id="KW-1185">Reference proteome</keyword>
<gene>
    <name evidence="2" type="ORF">Sango_2813000</name>
</gene>
<proteinExistence type="predicted"/>
<evidence type="ECO:0000313" key="2">
    <source>
        <dbReference type="EMBL" id="KAK4383052.1"/>
    </source>
</evidence>
<keyword evidence="1" id="KW-0433">Leucine-rich repeat</keyword>
<organism evidence="2 3">
    <name type="scientific">Sesamum angolense</name>
    <dbReference type="NCBI Taxonomy" id="2727404"/>
    <lineage>
        <taxon>Eukaryota</taxon>
        <taxon>Viridiplantae</taxon>
        <taxon>Streptophyta</taxon>
        <taxon>Embryophyta</taxon>
        <taxon>Tracheophyta</taxon>
        <taxon>Spermatophyta</taxon>
        <taxon>Magnoliopsida</taxon>
        <taxon>eudicotyledons</taxon>
        <taxon>Gunneridae</taxon>
        <taxon>Pentapetalae</taxon>
        <taxon>asterids</taxon>
        <taxon>lamiids</taxon>
        <taxon>Lamiales</taxon>
        <taxon>Pedaliaceae</taxon>
        <taxon>Sesamum</taxon>
    </lineage>
</organism>
<name>A0AAE1T7H7_9LAMI</name>
<reference evidence="2" key="1">
    <citation type="submission" date="2020-06" db="EMBL/GenBank/DDBJ databases">
        <authorList>
            <person name="Li T."/>
            <person name="Hu X."/>
            <person name="Zhang T."/>
            <person name="Song X."/>
            <person name="Zhang H."/>
            <person name="Dai N."/>
            <person name="Sheng W."/>
            <person name="Hou X."/>
            <person name="Wei L."/>
        </authorList>
    </citation>
    <scope>NUCLEOTIDE SEQUENCE</scope>
    <source>
        <strain evidence="2">K16</strain>
        <tissue evidence="2">Leaf</tissue>
    </source>
</reference>
<evidence type="ECO:0000313" key="3">
    <source>
        <dbReference type="Proteomes" id="UP001289374"/>
    </source>
</evidence>
<dbReference type="InterPro" id="IPR027417">
    <property type="entry name" value="P-loop_NTPase"/>
</dbReference>
<sequence length="169" mass="19186">MNINWEVEILVTTTEAVKLLLNNVVSCNIFPMSFLDADERLGTVLQTCIWRRRSLPPQLEKIGKRLLRNAEDFPLAIIVVGGLLSKSDKTQEYWEQIAEDITAVINCDKDEYCLNKIVYISVSKLIKFNGLPEGFLKPVMSKKFGDGGERKYLKDLIDRNLILTFSSGS</sequence>